<feature type="DNA-binding region" description="H-T-H motif" evidence="4">
    <location>
        <begin position="28"/>
        <end position="47"/>
    </location>
</feature>
<accession>A0A1W6BAA0</accession>
<sequence length="202" mass="22326">MTELSHKANEIIAHTRRLLTTGGYKSFSYADIAEIVNIRKASIHHHFPGKADLVRTVVAQYCEEARSGMSALDRQFNDPLVELKAYIGYWSQCIKDGSSSFCICVMLAVELPTLPVEIAAEVTGHFQDLSNWLTSLLQKGQSEGTFHLQDTPDVEAKALMATVHGAMLAARAFDNVDLFEQITQPVLNRLCAAGSPYKLAKR</sequence>
<evidence type="ECO:0000313" key="6">
    <source>
        <dbReference type="EMBL" id="ARJ44004.1"/>
    </source>
</evidence>
<dbReference type="InterPro" id="IPR011075">
    <property type="entry name" value="TetR_C"/>
</dbReference>
<dbReference type="EMBL" id="CP019706">
    <property type="protein sequence ID" value="ARJ44004.1"/>
    <property type="molecule type" value="Genomic_DNA"/>
</dbReference>
<gene>
    <name evidence="6" type="ORF">B1H58_19430</name>
</gene>
<dbReference type="Pfam" id="PF00440">
    <property type="entry name" value="TetR_N"/>
    <property type="match status" value="1"/>
</dbReference>
<evidence type="ECO:0000313" key="7">
    <source>
        <dbReference type="Proteomes" id="UP000192900"/>
    </source>
</evidence>
<dbReference type="PROSITE" id="PS50977">
    <property type="entry name" value="HTH_TETR_2"/>
    <property type="match status" value="1"/>
</dbReference>
<reference evidence="6 7" key="1">
    <citation type="submission" date="2017-02" db="EMBL/GenBank/DDBJ databases">
        <title>Complete genome sequence of the drought resistance-promoting endophyte Pantoea alhagi LTYR-11Z.</title>
        <authorList>
            <person name="Zhang L."/>
        </authorList>
    </citation>
    <scope>NUCLEOTIDE SEQUENCE [LARGE SCALE GENOMIC DNA]</scope>
    <source>
        <strain evidence="6 7">LTYR-11Z</strain>
    </source>
</reference>
<evidence type="ECO:0000259" key="5">
    <source>
        <dbReference type="PROSITE" id="PS50977"/>
    </source>
</evidence>
<keyword evidence="7" id="KW-1185">Reference proteome</keyword>
<dbReference type="InterPro" id="IPR036271">
    <property type="entry name" value="Tet_transcr_reg_TetR-rel_C_sf"/>
</dbReference>
<evidence type="ECO:0000256" key="4">
    <source>
        <dbReference type="PROSITE-ProRule" id="PRU00335"/>
    </source>
</evidence>
<feature type="domain" description="HTH tetR-type" evidence="5">
    <location>
        <begin position="5"/>
        <end position="65"/>
    </location>
</feature>
<dbReference type="Pfam" id="PF16925">
    <property type="entry name" value="TetR_C_13"/>
    <property type="match status" value="1"/>
</dbReference>
<evidence type="ECO:0000256" key="3">
    <source>
        <dbReference type="ARBA" id="ARBA00023163"/>
    </source>
</evidence>
<keyword evidence="2 4" id="KW-0238">DNA-binding</keyword>
<dbReference type="SUPFAM" id="SSF48498">
    <property type="entry name" value="Tetracyclin repressor-like, C-terminal domain"/>
    <property type="match status" value="1"/>
</dbReference>
<proteinExistence type="predicted"/>
<evidence type="ECO:0000256" key="2">
    <source>
        <dbReference type="ARBA" id="ARBA00023125"/>
    </source>
</evidence>
<dbReference type="KEGG" id="palh:B1H58_19430"/>
<name>A0A1W6BAA0_9GAMM</name>
<dbReference type="OrthoDB" id="9809772at2"/>
<organism evidence="6 7">
    <name type="scientific">Pantoea alhagi</name>
    <dbReference type="NCBI Taxonomy" id="1891675"/>
    <lineage>
        <taxon>Bacteria</taxon>
        <taxon>Pseudomonadati</taxon>
        <taxon>Pseudomonadota</taxon>
        <taxon>Gammaproteobacteria</taxon>
        <taxon>Enterobacterales</taxon>
        <taxon>Erwiniaceae</taxon>
        <taxon>Pantoea</taxon>
    </lineage>
</organism>
<keyword evidence="1" id="KW-0805">Transcription regulation</keyword>
<dbReference type="STRING" id="1891675.B1H58_19430"/>
<dbReference type="GO" id="GO:0003677">
    <property type="term" value="F:DNA binding"/>
    <property type="evidence" value="ECO:0007669"/>
    <property type="project" value="UniProtKB-UniRule"/>
</dbReference>
<evidence type="ECO:0000256" key="1">
    <source>
        <dbReference type="ARBA" id="ARBA00023015"/>
    </source>
</evidence>
<dbReference type="AlphaFoldDB" id="A0A1W6BAA0"/>
<dbReference type="SUPFAM" id="SSF46689">
    <property type="entry name" value="Homeodomain-like"/>
    <property type="match status" value="1"/>
</dbReference>
<dbReference type="Gene3D" id="1.10.357.10">
    <property type="entry name" value="Tetracycline Repressor, domain 2"/>
    <property type="match status" value="1"/>
</dbReference>
<dbReference type="Proteomes" id="UP000192900">
    <property type="component" value="Chromosome"/>
</dbReference>
<dbReference type="InterPro" id="IPR009057">
    <property type="entry name" value="Homeodomain-like_sf"/>
</dbReference>
<keyword evidence="3" id="KW-0804">Transcription</keyword>
<dbReference type="PANTHER" id="PTHR47506">
    <property type="entry name" value="TRANSCRIPTIONAL REGULATORY PROTEIN"/>
    <property type="match status" value="1"/>
</dbReference>
<dbReference type="InterPro" id="IPR001647">
    <property type="entry name" value="HTH_TetR"/>
</dbReference>
<dbReference type="RefSeq" id="WP_085072048.1">
    <property type="nucleotide sequence ID" value="NZ_CP019706.1"/>
</dbReference>
<protein>
    <submittedName>
        <fullName evidence="6">TetR family transcriptional regulator</fullName>
    </submittedName>
</protein>
<dbReference type="PANTHER" id="PTHR47506:SF1">
    <property type="entry name" value="HTH-TYPE TRANSCRIPTIONAL REGULATOR YJDC"/>
    <property type="match status" value="1"/>
</dbReference>